<feature type="compositionally biased region" description="Polar residues" evidence="5">
    <location>
        <begin position="146"/>
        <end position="157"/>
    </location>
</feature>
<dbReference type="PANTHER" id="PTHR21250">
    <property type="entry name" value="PRE-RRNA-PROCESSING PROTEIN TSR2 HOMOLOG"/>
    <property type="match status" value="1"/>
</dbReference>
<reference evidence="6 7" key="2">
    <citation type="journal article" date="2022" name="Mol. Biol. Evol.">
        <title>Comparative Genomics Reveals Insights into the Divergent Evolution of Astigmatic Mites and Household Pest Adaptations.</title>
        <authorList>
            <person name="Xiong Q."/>
            <person name="Wan A.T."/>
            <person name="Liu X."/>
            <person name="Fung C.S."/>
            <person name="Xiao X."/>
            <person name="Malainual N."/>
            <person name="Hou J."/>
            <person name="Wang L."/>
            <person name="Wang M."/>
            <person name="Yang K.Y."/>
            <person name="Cui Y."/>
            <person name="Leung E.L."/>
            <person name="Nong W."/>
            <person name="Shin S.K."/>
            <person name="Au S.W."/>
            <person name="Jeong K.Y."/>
            <person name="Chew F.T."/>
            <person name="Hui J.H."/>
            <person name="Leung T.F."/>
            <person name="Tungtrongchitr A."/>
            <person name="Zhong N."/>
            <person name="Liu Z."/>
            <person name="Tsui S.K."/>
        </authorList>
    </citation>
    <scope>NUCLEOTIDE SEQUENCE [LARGE SCALE GENOMIC DNA]</scope>
    <source>
        <strain evidence="6">Derp</strain>
    </source>
</reference>
<dbReference type="EMBL" id="NJHN03000037">
    <property type="protein sequence ID" value="KAH9422282.1"/>
    <property type="molecule type" value="Genomic_DNA"/>
</dbReference>
<evidence type="ECO:0000313" key="7">
    <source>
        <dbReference type="Proteomes" id="UP000887458"/>
    </source>
</evidence>
<evidence type="ECO:0000256" key="4">
    <source>
        <dbReference type="ARBA" id="ARBA00022552"/>
    </source>
</evidence>
<comment type="caution">
    <text evidence="6">The sequence shown here is derived from an EMBL/GenBank/DDBJ whole genome shotgun (WGS) entry which is preliminary data.</text>
</comment>
<sequence>MFDRTLFHRSISETLDCWPSFQISISNGMGGPNQSAKIEWLCDSILQLFHDNNNQLIVQDVSDFIAEILDNEFDTIIEDGSLEMISTSIFGYYQKILSGDHDYIRDKLKQTKEKYEEKNQKKNQEEQTLTMQSSSSSLLLSEQQTNDQQMMSATSDSLMMMDEDNNDNHGHNDNDNNEDDGWTVVRRKK</sequence>
<proteinExistence type="inferred from homology"/>
<dbReference type="Pfam" id="PF10273">
    <property type="entry name" value="WGG"/>
    <property type="match status" value="1"/>
</dbReference>
<evidence type="ECO:0000256" key="2">
    <source>
        <dbReference type="ARBA" id="ARBA00006524"/>
    </source>
</evidence>
<evidence type="ECO:0000256" key="1">
    <source>
        <dbReference type="ARBA" id="ARBA00002210"/>
    </source>
</evidence>
<name>A0ABQ8JIH5_DERPT</name>
<keyword evidence="4" id="KW-0698">rRNA processing</keyword>
<gene>
    <name evidence="6" type="primary">TSR2</name>
    <name evidence="6" type="ORF">DERP_002579</name>
</gene>
<reference evidence="6 7" key="1">
    <citation type="journal article" date="2018" name="J. Allergy Clin. Immunol.">
        <title>High-quality assembly of Dermatophagoides pteronyssinus genome and transcriptome reveals a wide range of novel allergens.</title>
        <authorList>
            <person name="Liu X.Y."/>
            <person name="Yang K.Y."/>
            <person name="Wang M.Q."/>
            <person name="Kwok J.S."/>
            <person name="Zeng X."/>
            <person name="Yang Z."/>
            <person name="Xiao X.J."/>
            <person name="Lau C.P."/>
            <person name="Li Y."/>
            <person name="Huang Z.M."/>
            <person name="Ba J.G."/>
            <person name="Yim A.K."/>
            <person name="Ouyang C.Y."/>
            <person name="Ngai S.M."/>
            <person name="Chan T.F."/>
            <person name="Leung E.L."/>
            <person name="Liu L."/>
            <person name="Liu Z.G."/>
            <person name="Tsui S.K."/>
        </authorList>
    </citation>
    <scope>NUCLEOTIDE SEQUENCE [LARGE SCALE GENOMIC DNA]</scope>
    <source>
        <strain evidence="6">Derp</strain>
    </source>
</reference>
<keyword evidence="7" id="KW-1185">Reference proteome</keyword>
<dbReference type="Proteomes" id="UP000887458">
    <property type="component" value="Unassembled WGS sequence"/>
</dbReference>
<accession>A0ABQ8JIH5</accession>
<feature type="region of interest" description="Disordered" evidence="5">
    <location>
        <begin position="114"/>
        <end position="189"/>
    </location>
</feature>
<organism evidence="6 7">
    <name type="scientific">Dermatophagoides pteronyssinus</name>
    <name type="common">European house dust mite</name>
    <dbReference type="NCBI Taxonomy" id="6956"/>
    <lineage>
        <taxon>Eukaryota</taxon>
        <taxon>Metazoa</taxon>
        <taxon>Ecdysozoa</taxon>
        <taxon>Arthropoda</taxon>
        <taxon>Chelicerata</taxon>
        <taxon>Arachnida</taxon>
        <taxon>Acari</taxon>
        <taxon>Acariformes</taxon>
        <taxon>Sarcoptiformes</taxon>
        <taxon>Astigmata</taxon>
        <taxon>Psoroptidia</taxon>
        <taxon>Analgoidea</taxon>
        <taxon>Pyroglyphidae</taxon>
        <taxon>Dermatophagoidinae</taxon>
        <taxon>Dermatophagoides</taxon>
    </lineage>
</organism>
<dbReference type="InterPro" id="IPR019398">
    <property type="entry name" value="Pre-rRNA_process_TSR2"/>
</dbReference>
<evidence type="ECO:0000256" key="3">
    <source>
        <dbReference type="ARBA" id="ARBA00017551"/>
    </source>
</evidence>
<protein>
    <recommendedName>
        <fullName evidence="3">Pre-rRNA-processing protein TSR2 homolog</fullName>
    </recommendedName>
</protein>
<comment type="function">
    <text evidence="1">May be involved in 20S pre-rRNA processing.</text>
</comment>
<feature type="compositionally biased region" description="Basic and acidic residues" evidence="5">
    <location>
        <begin position="114"/>
        <end position="125"/>
    </location>
</feature>
<evidence type="ECO:0000313" key="6">
    <source>
        <dbReference type="EMBL" id="KAH9422282.1"/>
    </source>
</evidence>
<evidence type="ECO:0000256" key="5">
    <source>
        <dbReference type="SAM" id="MobiDB-lite"/>
    </source>
</evidence>
<comment type="similarity">
    <text evidence="2">Belongs to the TSR2 family.</text>
</comment>
<feature type="compositionally biased region" description="Low complexity" evidence="5">
    <location>
        <begin position="126"/>
        <end position="145"/>
    </location>
</feature>